<feature type="transmembrane region" description="Helical" evidence="1">
    <location>
        <begin position="129"/>
        <end position="150"/>
    </location>
</feature>
<proteinExistence type="predicted"/>
<reference evidence="2 3" key="1">
    <citation type="submission" date="2022-12" db="EMBL/GenBank/DDBJ databases">
        <title>Chromosome-level genome assembly of true bugs.</title>
        <authorList>
            <person name="Ma L."/>
            <person name="Li H."/>
        </authorList>
    </citation>
    <scope>NUCLEOTIDE SEQUENCE [LARGE SCALE GENOMIC DNA]</scope>
    <source>
        <strain evidence="2">Lab_2022b</strain>
    </source>
</reference>
<name>A0AAW1CNP6_9HEMI</name>
<dbReference type="Proteomes" id="UP001461498">
    <property type="component" value="Unassembled WGS sequence"/>
</dbReference>
<evidence type="ECO:0000313" key="2">
    <source>
        <dbReference type="EMBL" id="KAK9498132.1"/>
    </source>
</evidence>
<keyword evidence="1" id="KW-1133">Transmembrane helix</keyword>
<sequence>MFPSGAQDMNLMWLLSRLRDGTPGLVVHVRHHPSSDSYAFYLTAPYPILLKAAEEVHLPKSLRSSHGGGLKEFIQSDVTLFEGSEDEEHFFTSQERQYLVLHLLQTLRATSSDSLPGVKLIDGQPISKFVNIFTFFSIYFNIFITLRMNFLKLGYSKFSKSFRE</sequence>
<dbReference type="EMBL" id="JAPXFL010000013">
    <property type="protein sequence ID" value="KAK9498132.1"/>
    <property type="molecule type" value="Genomic_DNA"/>
</dbReference>
<keyword evidence="1" id="KW-0472">Membrane</keyword>
<organism evidence="2 3">
    <name type="scientific">Rhynocoris fuscipes</name>
    <dbReference type="NCBI Taxonomy" id="488301"/>
    <lineage>
        <taxon>Eukaryota</taxon>
        <taxon>Metazoa</taxon>
        <taxon>Ecdysozoa</taxon>
        <taxon>Arthropoda</taxon>
        <taxon>Hexapoda</taxon>
        <taxon>Insecta</taxon>
        <taxon>Pterygota</taxon>
        <taxon>Neoptera</taxon>
        <taxon>Paraneoptera</taxon>
        <taxon>Hemiptera</taxon>
        <taxon>Heteroptera</taxon>
        <taxon>Panheteroptera</taxon>
        <taxon>Cimicomorpha</taxon>
        <taxon>Reduviidae</taxon>
        <taxon>Harpactorinae</taxon>
        <taxon>Harpactorini</taxon>
        <taxon>Rhynocoris</taxon>
    </lineage>
</organism>
<accession>A0AAW1CNP6</accession>
<evidence type="ECO:0000256" key="1">
    <source>
        <dbReference type="SAM" id="Phobius"/>
    </source>
</evidence>
<keyword evidence="1" id="KW-0812">Transmembrane</keyword>
<keyword evidence="3" id="KW-1185">Reference proteome</keyword>
<gene>
    <name evidence="2" type="ORF">O3M35_004010</name>
</gene>
<protein>
    <submittedName>
        <fullName evidence="2">Uncharacterized protein</fullName>
    </submittedName>
</protein>
<evidence type="ECO:0000313" key="3">
    <source>
        <dbReference type="Proteomes" id="UP001461498"/>
    </source>
</evidence>
<dbReference type="AlphaFoldDB" id="A0AAW1CNP6"/>
<comment type="caution">
    <text evidence="2">The sequence shown here is derived from an EMBL/GenBank/DDBJ whole genome shotgun (WGS) entry which is preliminary data.</text>
</comment>